<gene>
    <name evidence="4" type="ORF">HD595_002592</name>
</gene>
<dbReference type="Pfam" id="PF00583">
    <property type="entry name" value="Acetyltransf_1"/>
    <property type="match status" value="1"/>
</dbReference>
<dbReference type="PROSITE" id="PS51186">
    <property type="entry name" value="GNAT"/>
    <property type="match status" value="1"/>
</dbReference>
<evidence type="ECO:0000256" key="2">
    <source>
        <dbReference type="ARBA" id="ARBA00023315"/>
    </source>
</evidence>
<feature type="domain" description="N-acetyltransferase" evidence="3">
    <location>
        <begin position="1"/>
        <end position="163"/>
    </location>
</feature>
<organism evidence="4 5">
    <name type="scientific">Nonomuraea roseoviolacea subsp. carminata</name>
    <dbReference type="NCBI Taxonomy" id="160689"/>
    <lineage>
        <taxon>Bacteria</taxon>
        <taxon>Bacillati</taxon>
        <taxon>Actinomycetota</taxon>
        <taxon>Actinomycetes</taxon>
        <taxon>Streptosporangiales</taxon>
        <taxon>Streptosporangiaceae</taxon>
        <taxon>Nonomuraea</taxon>
    </lineage>
</organism>
<evidence type="ECO:0000256" key="1">
    <source>
        <dbReference type="ARBA" id="ARBA00022679"/>
    </source>
</evidence>
<proteinExistence type="predicted"/>
<protein>
    <submittedName>
        <fullName evidence="4">Ribosomal protein S18 acetylase RimI-like enzyme</fullName>
    </submittedName>
</protein>
<dbReference type="Proteomes" id="UP001320766">
    <property type="component" value="Unassembled WGS sequence"/>
</dbReference>
<evidence type="ECO:0000313" key="4">
    <source>
        <dbReference type="EMBL" id="MCP2346470.1"/>
    </source>
</evidence>
<sequence>MRIRRAVPEDAALLARLNPYVHSLHVESRPDIFQGAPDVERLTARFAEQLRQDTARIFVAELPDLPDLPDGGAAGYAGATVHHRPADVLLNADSFIALDQIVVVPAAKRLGVAGALLEAVREAGRKEGCRRMVTDVWDFNEGARSFYEAAGFRPMKRLLEQPL</sequence>
<dbReference type="CDD" id="cd04301">
    <property type="entry name" value="NAT_SF"/>
    <property type="match status" value="1"/>
</dbReference>
<dbReference type="InterPro" id="IPR016181">
    <property type="entry name" value="Acyl_CoA_acyltransferase"/>
</dbReference>
<dbReference type="InterPro" id="IPR000182">
    <property type="entry name" value="GNAT_dom"/>
</dbReference>
<name>A0ABT1JXI6_9ACTN</name>
<evidence type="ECO:0000259" key="3">
    <source>
        <dbReference type="PROSITE" id="PS51186"/>
    </source>
</evidence>
<evidence type="ECO:0000313" key="5">
    <source>
        <dbReference type="Proteomes" id="UP001320766"/>
    </source>
</evidence>
<dbReference type="EMBL" id="JAMZEC010000001">
    <property type="protein sequence ID" value="MCP2346470.1"/>
    <property type="molecule type" value="Genomic_DNA"/>
</dbReference>
<dbReference type="Gene3D" id="3.40.630.30">
    <property type="match status" value="1"/>
</dbReference>
<keyword evidence="5" id="KW-1185">Reference proteome</keyword>
<keyword evidence="2" id="KW-0012">Acyltransferase</keyword>
<accession>A0ABT1JXI6</accession>
<dbReference type="RefSeq" id="WP_253768731.1">
    <property type="nucleotide sequence ID" value="NZ_BAAAVE010000026.1"/>
</dbReference>
<comment type="caution">
    <text evidence="4">The sequence shown here is derived from an EMBL/GenBank/DDBJ whole genome shotgun (WGS) entry which is preliminary data.</text>
</comment>
<dbReference type="PANTHER" id="PTHR43877">
    <property type="entry name" value="AMINOALKYLPHOSPHONATE N-ACETYLTRANSFERASE-RELATED-RELATED"/>
    <property type="match status" value="1"/>
</dbReference>
<dbReference type="SUPFAM" id="SSF55729">
    <property type="entry name" value="Acyl-CoA N-acyltransferases (Nat)"/>
    <property type="match status" value="1"/>
</dbReference>
<dbReference type="InterPro" id="IPR050832">
    <property type="entry name" value="Bact_Acetyltransf"/>
</dbReference>
<keyword evidence="1" id="KW-0808">Transferase</keyword>
<reference evidence="4 5" key="1">
    <citation type="submission" date="2022-06" db="EMBL/GenBank/DDBJ databases">
        <title>Sequencing the genomes of 1000 actinobacteria strains.</title>
        <authorList>
            <person name="Klenk H.-P."/>
        </authorList>
    </citation>
    <scope>NUCLEOTIDE SEQUENCE [LARGE SCALE GENOMIC DNA]</scope>
    <source>
        <strain evidence="4 5">DSM 44170</strain>
    </source>
</reference>